<dbReference type="EMBL" id="QGKX02001290">
    <property type="protein sequence ID" value="KAF3536995.1"/>
    <property type="molecule type" value="Genomic_DNA"/>
</dbReference>
<accession>A0A8S9PZI9</accession>
<proteinExistence type="predicted"/>
<dbReference type="Proteomes" id="UP000712600">
    <property type="component" value="Unassembled WGS sequence"/>
</dbReference>
<comment type="caution">
    <text evidence="1">The sequence shown here is derived from an EMBL/GenBank/DDBJ whole genome shotgun (WGS) entry which is preliminary data.</text>
</comment>
<dbReference type="AlphaFoldDB" id="A0A8S9PZI9"/>
<protein>
    <submittedName>
        <fullName evidence="1">Uncharacterized protein</fullName>
    </submittedName>
</protein>
<sequence length="210" mass="23962">MQRISSTVPRSHILWSIAASGKFNFYGIIDFPELMDLLDMFRLENRLEMRTKFFNCHKYPGPMGNLGFPNFPNLNGNRQCEFRFPQFGAKRRGDGSLSATNARSDMSTDELNNLQTRDGYAVDDNAVDDNAENTPAANVTAVNFNIAALEKVQKMFSTFEKKSEERDKVMRSSINSVKVSVHWRIIDQDWTDFHESSFNGFSSQILSTSF</sequence>
<organism evidence="1 2">
    <name type="scientific">Brassica cretica</name>
    <name type="common">Mustard</name>
    <dbReference type="NCBI Taxonomy" id="69181"/>
    <lineage>
        <taxon>Eukaryota</taxon>
        <taxon>Viridiplantae</taxon>
        <taxon>Streptophyta</taxon>
        <taxon>Embryophyta</taxon>
        <taxon>Tracheophyta</taxon>
        <taxon>Spermatophyta</taxon>
        <taxon>Magnoliopsida</taxon>
        <taxon>eudicotyledons</taxon>
        <taxon>Gunneridae</taxon>
        <taxon>Pentapetalae</taxon>
        <taxon>rosids</taxon>
        <taxon>malvids</taxon>
        <taxon>Brassicales</taxon>
        <taxon>Brassicaceae</taxon>
        <taxon>Brassiceae</taxon>
        <taxon>Brassica</taxon>
    </lineage>
</organism>
<reference evidence="1" key="1">
    <citation type="submission" date="2019-12" db="EMBL/GenBank/DDBJ databases">
        <title>Genome sequencing and annotation of Brassica cretica.</title>
        <authorList>
            <person name="Studholme D.J."/>
            <person name="Sarris P."/>
        </authorList>
    </citation>
    <scope>NUCLEOTIDE SEQUENCE</scope>
    <source>
        <strain evidence="1">PFS-109/04</strain>
        <tissue evidence="1">Leaf</tissue>
    </source>
</reference>
<evidence type="ECO:0000313" key="1">
    <source>
        <dbReference type="EMBL" id="KAF3536995.1"/>
    </source>
</evidence>
<name>A0A8S9PZI9_BRACR</name>
<evidence type="ECO:0000313" key="2">
    <source>
        <dbReference type="Proteomes" id="UP000712600"/>
    </source>
</evidence>
<gene>
    <name evidence="1" type="ORF">F2Q69_00022712</name>
</gene>